<dbReference type="Proteomes" id="UP001432251">
    <property type="component" value="Chromosome"/>
</dbReference>
<sequence>MTLLDERPARAADAGAPPGLGGRLRDLGLGLRFAASGGREGWVRTLLTAIGVGLGVALLLGAASVPTFLNERDVRLNARQVGMSDATTHLEPGDRTLLYLDASSEYRDGRVGGFLLRPDGAHPPLPPGVDHLPGPGEMVVSPALKDLLDSPEGQLLKERYDYRVVGTIGDAGLGDPFDLYLYAGSDTLDTEHGAYRIDRFGHHDPSEPLDPVLVLMVVLACVVLLVPVAIFIATAVRFGGERRDKRLAALRLVGADIRMTRRMAAGEALFGTLIGLALGIVFFLAGRQMFGFVEIWRLAAFPADFSPVPALAALILVAVPLAAIVVTLLALRSVAIEPLGVVRSARTRARRLWWRLPVPVAGTLLLLTAGPVSTVDTLGVVHIAAGITLTLIGLVLVLPWLVEAVVRRLRGGPVPWHLAARRLQLSSSGASRAVAGITIAVAGGIALQMFTVGINDDFEKTTGEDPKRAQMGAMADFPSGRLAQRMVDEFSAAKGVKKVIGTVDSWANPAGVKPDADGAVPTLSFSVGTCTALRELAKLPSCADGDVFRVTGSHDAYSDGQLEKYGRPGSRLAIDDASDYDPGAPKAVRWTIPADTRTVDSRRDPGGARFGGILATPGAFDAESLHNASTSAQIQIDESVPDAVEHARTAAYRIDPGMRVWTYRSVERNRQYESVRSGLFTAAALTMTLIAASMLVSQIEQLRERRRLLSVLVAYGTRRSTLAWSVLWQTAIPVVLGMALAVTGGLGLGALMLRMIHKPVTDWFLFLPLVGVGAAAIVVVTLLSLPPLYRLMRPEGLRTE</sequence>
<keyword evidence="2" id="KW-1185">Reference proteome</keyword>
<protein>
    <submittedName>
        <fullName evidence="1">FtsX-like permease family protein</fullName>
    </submittedName>
</protein>
<dbReference type="EMBL" id="CP146022">
    <property type="protein sequence ID" value="WWQ66331.1"/>
    <property type="molecule type" value="Genomic_DNA"/>
</dbReference>
<reference evidence="1" key="1">
    <citation type="journal article" date="2025" name="Int. J. Syst. Evol. Microbiol.">
        <title>Streptomyces citrinus sp. nov., with yellow diffusible pigment.</title>
        <authorList>
            <person name="He Y."/>
            <person name="Yang E."/>
            <person name="Xu J."/>
            <person name="Sun Y."/>
            <person name="Sun L."/>
        </authorList>
    </citation>
    <scope>NUCLEOTIDE SEQUENCE</scope>
    <source>
        <strain evidence="1">Q6</strain>
    </source>
</reference>
<name>A0ACD5AGK5_9ACTN</name>
<proteinExistence type="predicted"/>
<accession>A0ACD5AGK5</accession>
<evidence type="ECO:0000313" key="2">
    <source>
        <dbReference type="Proteomes" id="UP001432251"/>
    </source>
</evidence>
<organism evidence="1 2">
    <name type="scientific">Streptomyces citrinus</name>
    <dbReference type="NCBI Taxonomy" id="3118173"/>
    <lineage>
        <taxon>Bacteria</taxon>
        <taxon>Bacillati</taxon>
        <taxon>Actinomycetota</taxon>
        <taxon>Actinomycetes</taxon>
        <taxon>Kitasatosporales</taxon>
        <taxon>Streptomycetaceae</taxon>
        <taxon>Streptomyces</taxon>
    </lineage>
</organism>
<gene>
    <name evidence="1" type="ORF">V2W30_25370</name>
</gene>
<evidence type="ECO:0000313" key="1">
    <source>
        <dbReference type="EMBL" id="WWQ66331.1"/>
    </source>
</evidence>